<dbReference type="InterPro" id="IPR036856">
    <property type="entry name" value="Ald_Oxase/Xan_DH_a/b_sf"/>
</dbReference>
<protein>
    <submittedName>
        <fullName evidence="5">Xanthine dehydrogenase family protein molybdopterin-binding subunit</fullName>
    </submittedName>
</protein>
<dbReference type="SMART" id="SM01008">
    <property type="entry name" value="Ald_Xan_dh_C"/>
    <property type="match status" value="1"/>
</dbReference>
<dbReference type="InterPro" id="IPR046867">
    <property type="entry name" value="AldOxase/xan_DH_MoCoBD2"/>
</dbReference>
<name>A0A7S7NSV9_PALFE</name>
<dbReference type="PANTHER" id="PTHR11908">
    <property type="entry name" value="XANTHINE DEHYDROGENASE"/>
    <property type="match status" value="1"/>
</dbReference>
<dbReference type="Proteomes" id="UP000593892">
    <property type="component" value="Chromosome"/>
</dbReference>
<evidence type="ECO:0000256" key="1">
    <source>
        <dbReference type="ARBA" id="ARBA00022505"/>
    </source>
</evidence>
<sequence>MPNYSWPPMASRKVIGQRLSRTDGIEKASGRAKYNSDLNKPGMLHAVLLTSPFAHAKVKSIDTSAAEKHAGVAAVRVIAPAGTEIQWAGWEIAVVAASTELAARDAVQKIKIEYDIMPHVVVENDLKKVRTRAKPAGEQLEGDPDQAMKEADVTLEASYGIPTLTHCCLEPHGQVIGWGADGKVEFNPSTQSVTSIRGDLARLLSIPTTDIHVHQDHVGGGFGSKFQPDRWGVEAAQLSKAAGGKPVKLFLDRPTELMIAGCRPSGFLNVKLGAKKDGTLTVWQSESWASGGIGGGGSPPIPYVFTKVPNRRQNHTAVSLNTAPIRAWRAPNHQQASYLTCAPLEDLAAKLKMDPLDMFIKNANLTQREDTYVRQLKKAAELSDWKKLWHPRGDAGKGPIKRGLGIGVNTWGGAGHDSTARTTIHPDGTVEVELGSQDLGTGTRTIIAQVAAETLGLRVPDIRVKLGDTNYPPSGTSGGSTTVGGVTSSTRKATVNALDKLLAEVAGGLGAPADQLEAVDGKIQVKGNATKSLTWKAACQKLGVKTVSETGSNVPREAAKEGLNTGGVGGVQIADVSVDVETGVVKMNKLVAVQDIGLVVNPKTAESQVFGACIMSICGALMEERIMDELTGRMLNADMEFYKLAGIKDIGEIVVHFEIDELNDKRGVIGLGEPPAIGGIAAISNAVANAIGTRVPTVPMSPMNVLDALSGRKS</sequence>
<dbReference type="SUPFAM" id="SSF56003">
    <property type="entry name" value="Molybdenum cofactor-binding domain"/>
    <property type="match status" value="1"/>
</dbReference>
<dbReference type="KEGG" id="pfer:IRI77_03995"/>
<dbReference type="GO" id="GO:0005506">
    <property type="term" value="F:iron ion binding"/>
    <property type="evidence" value="ECO:0007669"/>
    <property type="project" value="InterPro"/>
</dbReference>
<dbReference type="PANTHER" id="PTHR11908:SF132">
    <property type="entry name" value="ALDEHYDE OXIDASE 1-RELATED"/>
    <property type="match status" value="1"/>
</dbReference>
<dbReference type="InterPro" id="IPR008274">
    <property type="entry name" value="AldOxase/xan_DH_MoCoBD1"/>
</dbReference>
<reference evidence="5 6" key="1">
    <citation type="submission" date="2020-10" db="EMBL/GenBank/DDBJ databases">
        <title>Complete genome sequence of Paludibaculum fermentans P105T, a facultatively anaerobic acidobacterium capable of dissimilatory Fe(III) reduction.</title>
        <authorList>
            <person name="Dedysh S.N."/>
            <person name="Beletsky A.V."/>
            <person name="Kulichevskaya I.S."/>
            <person name="Mardanov A.V."/>
            <person name="Ravin N.V."/>
        </authorList>
    </citation>
    <scope>NUCLEOTIDE SEQUENCE [LARGE SCALE GENOMIC DNA]</scope>
    <source>
        <strain evidence="5 6">P105</strain>
    </source>
</reference>
<dbReference type="Pfam" id="PF01315">
    <property type="entry name" value="Ald_Xan_dh_C"/>
    <property type="match status" value="1"/>
</dbReference>
<feature type="region of interest" description="Disordered" evidence="3">
    <location>
        <begin position="468"/>
        <end position="487"/>
    </location>
</feature>
<keyword evidence="2" id="KW-0560">Oxidoreductase</keyword>
<proteinExistence type="predicted"/>
<keyword evidence="6" id="KW-1185">Reference proteome</keyword>
<evidence type="ECO:0000256" key="2">
    <source>
        <dbReference type="ARBA" id="ARBA00023002"/>
    </source>
</evidence>
<dbReference type="GO" id="GO:0016491">
    <property type="term" value="F:oxidoreductase activity"/>
    <property type="evidence" value="ECO:0007669"/>
    <property type="project" value="UniProtKB-KW"/>
</dbReference>
<organism evidence="5 6">
    <name type="scientific">Paludibaculum fermentans</name>
    <dbReference type="NCBI Taxonomy" id="1473598"/>
    <lineage>
        <taxon>Bacteria</taxon>
        <taxon>Pseudomonadati</taxon>
        <taxon>Acidobacteriota</taxon>
        <taxon>Terriglobia</taxon>
        <taxon>Bryobacterales</taxon>
        <taxon>Bryobacteraceae</taxon>
        <taxon>Paludibaculum</taxon>
    </lineage>
</organism>
<dbReference type="Pfam" id="PF20256">
    <property type="entry name" value="MoCoBD_2"/>
    <property type="match status" value="1"/>
</dbReference>
<dbReference type="EMBL" id="CP063849">
    <property type="protein sequence ID" value="QOY89130.1"/>
    <property type="molecule type" value="Genomic_DNA"/>
</dbReference>
<dbReference type="InterPro" id="IPR000674">
    <property type="entry name" value="Ald_Oxase/Xan_DH_a/b"/>
</dbReference>
<evidence type="ECO:0000313" key="5">
    <source>
        <dbReference type="EMBL" id="QOY89130.1"/>
    </source>
</evidence>
<dbReference type="SUPFAM" id="SSF54665">
    <property type="entry name" value="CO dehydrogenase molybdoprotein N-domain-like"/>
    <property type="match status" value="1"/>
</dbReference>
<dbReference type="AlphaFoldDB" id="A0A7S7NSV9"/>
<feature type="domain" description="Aldehyde oxidase/xanthine dehydrogenase a/b hammerhead" evidence="4">
    <location>
        <begin position="29"/>
        <end position="118"/>
    </location>
</feature>
<evidence type="ECO:0000256" key="3">
    <source>
        <dbReference type="SAM" id="MobiDB-lite"/>
    </source>
</evidence>
<keyword evidence="1" id="KW-0500">Molybdenum</keyword>
<gene>
    <name evidence="5" type="ORF">IRI77_03995</name>
</gene>
<dbReference type="InterPro" id="IPR037165">
    <property type="entry name" value="AldOxase/xan_DH_Mopterin-bd_sf"/>
</dbReference>
<dbReference type="RefSeq" id="WP_194450792.1">
    <property type="nucleotide sequence ID" value="NZ_CP063849.1"/>
</dbReference>
<accession>A0A7S7NSV9</accession>
<evidence type="ECO:0000313" key="6">
    <source>
        <dbReference type="Proteomes" id="UP000593892"/>
    </source>
</evidence>
<dbReference type="Pfam" id="PF02738">
    <property type="entry name" value="MoCoBD_1"/>
    <property type="match status" value="1"/>
</dbReference>
<dbReference type="Gene3D" id="3.90.1170.50">
    <property type="entry name" value="Aldehyde oxidase/xanthine dehydrogenase, a/b hammerhead"/>
    <property type="match status" value="2"/>
</dbReference>
<dbReference type="InterPro" id="IPR016208">
    <property type="entry name" value="Ald_Oxase/xanthine_DH-like"/>
</dbReference>
<dbReference type="Gene3D" id="3.30.365.10">
    <property type="entry name" value="Aldehyde oxidase/xanthine dehydrogenase, molybdopterin binding domain"/>
    <property type="match status" value="4"/>
</dbReference>
<evidence type="ECO:0000259" key="4">
    <source>
        <dbReference type="SMART" id="SM01008"/>
    </source>
</evidence>